<evidence type="ECO:0000256" key="1">
    <source>
        <dbReference type="SAM" id="Phobius"/>
    </source>
</evidence>
<organism evidence="2 3">
    <name type="scientific">Teretinema zuelzerae</name>
    <dbReference type="NCBI Taxonomy" id="156"/>
    <lineage>
        <taxon>Bacteria</taxon>
        <taxon>Pseudomonadati</taxon>
        <taxon>Spirochaetota</taxon>
        <taxon>Spirochaetia</taxon>
        <taxon>Spirochaetales</taxon>
        <taxon>Treponemataceae</taxon>
        <taxon>Teretinema</taxon>
    </lineage>
</organism>
<dbReference type="RefSeq" id="WP_230755727.1">
    <property type="nucleotide sequence ID" value="NZ_JAINWA010000003.1"/>
</dbReference>
<dbReference type="Pfam" id="PF06182">
    <property type="entry name" value="ABC2_membrane_6"/>
    <property type="match status" value="1"/>
</dbReference>
<accession>A0AAE3EIQ8</accession>
<feature type="transmembrane region" description="Helical" evidence="1">
    <location>
        <begin position="235"/>
        <end position="253"/>
    </location>
</feature>
<feature type="transmembrane region" description="Helical" evidence="1">
    <location>
        <begin position="35"/>
        <end position="57"/>
    </location>
</feature>
<feature type="transmembrane region" description="Helical" evidence="1">
    <location>
        <begin position="151"/>
        <end position="171"/>
    </location>
</feature>
<sequence length="269" mass="30104">MDMLTRTRRALFLFFRFLAQNTKIKLEYKADSLILFFSGAALQGIGFLFLSVLFTRIPSIQGWSKWEIVFMLSLIFFSEGLVSFAFEGAWQMAFLINMGDMDRILLRPVSPILQILTFTMGIHGIGNMVMGAVLFVLSLSNTLIAWSAAKALFVPVFILSACAIRTAISFAANCSAFWIKAMSNAIPLMVFQLADFAKYPASMFGRAIESVIIFIVPYAFISYFPAVYLFDKAPWGAIAWLSPLVALWLAFVAKKIFYIGLSRYESAGN</sequence>
<dbReference type="PANTHER" id="PTHR36833">
    <property type="entry name" value="SLR0610 PROTEIN-RELATED"/>
    <property type="match status" value="1"/>
</dbReference>
<feature type="transmembrane region" description="Helical" evidence="1">
    <location>
        <begin position="208"/>
        <end position="229"/>
    </location>
</feature>
<dbReference type="PANTHER" id="PTHR36833:SF1">
    <property type="entry name" value="INTEGRAL MEMBRANE TRANSPORT PROTEIN"/>
    <property type="match status" value="1"/>
</dbReference>
<dbReference type="AlphaFoldDB" id="A0AAE3EIQ8"/>
<feature type="transmembrane region" description="Helical" evidence="1">
    <location>
        <begin position="112"/>
        <end position="139"/>
    </location>
</feature>
<evidence type="ECO:0000313" key="2">
    <source>
        <dbReference type="EMBL" id="MCD1655005.1"/>
    </source>
</evidence>
<comment type="caution">
    <text evidence="2">The sequence shown here is derived from an EMBL/GenBank/DDBJ whole genome shotgun (WGS) entry which is preliminary data.</text>
</comment>
<gene>
    <name evidence="2" type="ORF">K7J14_09870</name>
</gene>
<keyword evidence="3" id="KW-1185">Reference proteome</keyword>
<keyword evidence="1" id="KW-1133">Transmembrane helix</keyword>
<dbReference type="Proteomes" id="UP001198163">
    <property type="component" value="Unassembled WGS sequence"/>
</dbReference>
<evidence type="ECO:0000313" key="3">
    <source>
        <dbReference type="Proteomes" id="UP001198163"/>
    </source>
</evidence>
<proteinExistence type="predicted"/>
<feature type="transmembrane region" description="Helical" evidence="1">
    <location>
        <begin position="69"/>
        <end position="92"/>
    </location>
</feature>
<dbReference type="InterPro" id="IPR010390">
    <property type="entry name" value="ABC-2_transporter-like"/>
</dbReference>
<feature type="transmembrane region" description="Helical" evidence="1">
    <location>
        <begin position="177"/>
        <end position="196"/>
    </location>
</feature>
<protein>
    <submittedName>
        <fullName evidence="2">ABC transporter permease</fullName>
    </submittedName>
</protein>
<reference evidence="2" key="1">
    <citation type="submission" date="2021-08" db="EMBL/GenBank/DDBJ databases">
        <title>Comparative analyses of Brucepasteria parasyntrophica and Teretinema zuelzerae.</title>
        <authorList>
            <person name="Song Y."/>
            <person name="Brune A."/>
        </authorList>
    </citation>
    <scope>NUCLEOTIDE SEQUENCE</scope>
    <source>
        <strain evidence="2">DSM 1903</strain>
    </source>
</reference>
<dbReference type="EMBL" id="JAINWA010000003">
    <property type="protein sequence ID" value="MCD1655005.1"/>
    <property type="molecule type" value="Genomic_DNA"/>
</dbReference>
<keyword evidence="1" id="KW-0472">Membrane</keyword>
<name>A0AAE3EIQ8_9SPIR</name>
<keyword evidence="1" id="KW-0812">Transmembrane</keyword>